<organism evidence="2 3">
    <name type="scientific">Hibiscus trionum</name>
    <name type="common">Flower of an hour</name>
    <dbReference type="NCBI Taxonomy" id="183268"/>
    <lineage>
        <taxon>Eukaryota</taxon>
        <taxon>Viridiplantae</taxon>
        <taxon>Streptophyta</taxon>
        <taxon>Embryophyta</taxon>
        <taxon>Tracheophyta</taxon>
        <taxon>Spermatophyta</taxon>
        <taxon>Magnoliopsida</taxon>
        <taxon>eudicotyledons</taxon>
        <taxon>Gunneridae</taxon>
        <taxon>Pentapetalae</taxon>
        <taxon>rosids</taxon>
        <taxon>malvids</taxon>
        <taxon>Malvales</taxon>
        <taxon>Malvaceae</taxon>
        <taxon>Malvoideae</taxon>
        <taxon>Hibiscus</taxon>
    </lineage>
</organism>
<gene>
    <name evidence="2" type="ORF">HRI_002353800</name>
</gene>
<dbReference type="EMBL" id="BSYR01000021">
    <property type="protein sequence ID" value="GMI86845.1"/>
    <property type="molecule type" value="Genomic_DNA"/>
</dbReference>
<feature type="compositionally biased region" description="Polar residues" evidence="1">
    <location>
        <begin position="87"/>
        <end position="101"/>
    </location>
</feature>
<sequence length="136" mass="14966">MGCGVSRFDNAEGGEDRQCRQPRLMHRNNDLAVVRPKPLPADGEGEDDSRGKEKSEGKGRDYNKEECLEDNGSYIPHSLSFRVYCNSSLDDNTQGDSNADSMTDKQKGDPESSKGSSTRLGWRAKIGKGLKSILRA</sequence>
<accession>A0A9W7I3F5</accession>
<comment type="caution">
    <text evidence="2">The sequence shown here is derived from an EMBL/GenBank/DDBJ whole genome shotgun (WGS) entry which is preliminary data.</text>
</comment>
<feature type="region of interest" description="Disordered" evidence="1">
    <location>
        <begin position="1"/>
        <end position="71"/>
    </location>
</feature>
<feature type="compositionally biased region" description="Basic and acidic residues" evidence="1">
    <location>
        <begin position="102"/>
        <end position="112"/>
    </location>
</feature>
<proteinExistence type="predicted"/>
<dbReference type="AlphaFoldDB" id="A0A9W7I3F5"/>
<evidence type="ECO:0000313" key="3">
    <source>
        <dbReference type="Proteomes" id="UP001165190"/>
    </source>
</evidence>
<keyword evidence="3" id="KW-1185">Reference proteome</keyword>
<feature type="compositionally biased region" description="Basic and acidic residues" evidence="1">
    <location>
        <begin position="48"/>
        <end position="66"/>
    </location>
</feature>
<protein>
    <submittedName>
        <fullName evidence="2">Uncharacterized protein</fullName>
    </submittedName>
</protein>
<name>A0A9W7I3F5_HIBTR</name>
<dbReference type="OrthoDB" id="952066at2759"/>
<reference evidence="2" key="1">
    <citation type="submission" date="2023-05" db="EMBL/GenBank/DDBJ databases">
        <title>Genome and transcriptome analyses reveal genes involved in the formation of fine ridges on petal epidermal cells in Hibiscus trionum.</title>
        <authorList>
            <person name="Koshimizu S."/>
            <person name="Masuda S."/>
            <person name="Ishii T."/>
            <person name="Shirasu K."/>
            <person name="Hoshino A."/>
            <person name="Arita M."/>
        </authorList>
    </citation>
    <scope>NUCLEOTIDE SEQUENCE</scope>
    <source>
        <strain evidence="2">Hamamatsu line</strain>
    </source>
</reference>
<dbReference type="Proteomes" id="UP001165190">
    <property type="component" value="Unassembled WGS sequence"/>
</dbReference>
<evidence type="ECO:0000256" key="1">
    <source>
        <dbReference type="SAM" id="MobiDB-lite"/>
    </source>
</evidence>
<evidence type="ECO:0000313" key="2">
    <source>
        <dbReference type="EMBL" id="GMI86845.1"/>
    </source>
</evidence>
<feature type="region of interest" description="Disordered" evidence="1">
    <location>
        <begin position="87"/>
        <end position="122"/>
    </location>
</feature>